<sequence length="341" mass="37116">MARGDLDREAELDAFKKLNLSLIASAHGYEIIPRKSTKHSVLMQSGGDKIIIAQQAGHYVYCSVYDPASSGTVIDFAQRVIEPGCSLGRVRQLLRPFLNGGYVSTLRERHAAQYAEAIRPSTLDLLGVAARYAAFDPIAQPHDYLCQTRGIPFDVLQSDRLRGRVRHCTQRGTVIFPHWGAAGGGDDDRQLVGYEVKGPGVNLFSKGGRKGLWMSAGLSGDRVLAFAESGLDALSYLVVRGGEGTRVASVNGRMNPQQPELVLSAIRRMEEGARIVAAFDNDQAGDELTAQLADIVISSGRTDVSFCDDRPVERGADWNQLLVSRERSSARPAFSTLELGR</sequence>
<evidence type="ECO:0000313" key="3">
    <source>
        <dbReference type="Proteomes" id="UP000318995"/>
    </source>
</evidence>
<feature type="domain" description="DUF3991" evidence="1">
    <location>
        <begin position="144"/>
        <end position="218"/>
    </location>
</feature>
<keyword evidence="3" id="KW-1185">Reference proteome</keyword>
<dbReference type="Pfam" id="PF13155">
    <property type="entry name" value="Toprim_2"/>
    <property type="match status" value="1"/>
</dbReference>
<gene>
    <name evidence="2" type="ORF">Pla111_30920</name>
</gene>
<dbReference type="Pfam" id="PF13154">
    <property type="entry name" value="DUF3991"/>
    <property type="match status" value="1"/>
</dbReference>
<dbReference type="EMBL" id="SJPH01000009">
    <property type="protein sequence ID" value="TWT41378.1"/>
    <property type="molecule type" value="Genomic_DNA"/>
</dbReference>
<dbReference type="InterPro" id="IPR025054">
    <property type="entry name" value="DUF3991"/>
</dbReference>
<dbReference type="RefSeq" id="WP_146575291.1">
    <property type="nucleotide sequence ID" value="NZ_SJPH01000009.1"/>
</dbReference>
<reference evidence="2 3" key="1">
    <citation type="submission" date="2019-02" db="EMBL/GenBank/DDBJ databases">
        <title>Deep-cultivation of Planctomycetes and their phenomic and genomic characterization uncovers novel biology.</title>
        <authorList>
            <person name="Wiegand S."/>
            <person name="Jogler M."/>
            <person name="Boedeker C."/>
            <person name="Pinto D."/>
            <person name="Vollmers J."/>
            <person name="Rivas-Marin E."/>
            <person name="Kohn T."/>
            <person name="Peeters S.H."/>
            <person name="Heuer A."/>
            <person name="Rast P."/>
            <person name="Oberbeckmann S."/>
            <person name="Bunk B."/>
            <person name="Jeske O."/>
            <person name="Meyerdierks A."/>
            <person name="Storesund J.E."/>
            <person name="Kallscheuer N."/>
            <person name="Luecker S."/>
            <person name="Lage O.M."/>
            <person name="Pohl T."/>
            <person name="Merkel B.J."/>
            <person name="Hornburger P."/>
            <person name="Mueller R.-W."/>
            <person name="Bruemmer F."/>
            <person name="Labrenz M."/>
            <person name="Spormann A.M."/>
            <person name="Op Den Camp H."/>
            <person name="Overmann J."/>
            <person name="Amann R."/>
            <person name="Jetten M.S.M."/>
            <person name="Mascher T."/>
            <person name="Medema M.H."/>
            <person name="Devos D.P."/>
            <person name="Kaster A.-K."/>
            <person name="Ovreas L."/>
            <person name="Rohde M."/>
            <person name="Galperin M.Y."/>
            <person name="Jogler C."/>
        </authorList>
    </citation>
    <scope>NUCLEOTIDE SEQUENCE [LARGE SCALE GENOMIC DNA]</scope>
    <source>
        <strain evidence="2 3">Pla111</strain>
    </source>
</reference>
<dbReference type="AlphaFoldDB" id="A0A5C5VS05"/>
<name>A0A5C5VS05_9BACT</name>
<accession>A0A5C5VS05</accession>
<proteinExistence type="predicted"/>
<dbReference type="OrthoDB" id="5757175at2"/>
<evidence type="ECO:0000259" key="1">
    <source>
        <dbReference type="Pfam" id="PF13154"/>
    </source>
</evidence>
<dbReference type="Gene3D" id="3.40.1360.10">
    <property type="match status" value="1"/>
</dbReference>
<dbReference type="Proteomes" id="UP000318995">
    <property type="component" value="Unassembled WGS sequence"/>
</dbReference>
<evidence type="ECO:0000313" key="2">
    <source>
        <dbReference type="EMBL" id="TWT41378.1"/>
    </source>
</evidence>
<organism evidence="2 3">
    <name type="scientific">Botrimarina hoheduenensis</name>
    <dbReference type="NCBI Taxonomy" id="2528000"/>
    <lineage>
        <taxon>Bacteria</taxon>
        <taxon>Pseudomonadati</taxon>
        <taxon>Planctomycetota</taxon>
        <taxon>Planctomycetia</taxon>
        <taxon>Pirellulales</taxon>
        <taxon>Lacipirellulaceae</taxon>
        <taxon>Botrimarina</taxon>
    </lineage>
</organism>
<protein>
    <recommendedName>
        <fullName evidence="1">DUF3991 domain-containing protein</fullName>
    </recommendedName>
</protein>
<comment type="caution">
    <text evidence="2">The sequence shown here is derived from an EMBL/GenBank/DDBJ whole genome shotgun (WGS) entry which is preliminary data.</text>
</comment>